<evidence type="ECO:0000256" key="4">
    <source>
        <dbReference type="ARBA" id="ARBA00021721"/>
    </source>
</evidence>
<dbReference type="InterPro" id="IPR036444">
    <property type="entry name" value="PLipase_A2_dom_sf"/>
</dbReference>
<evidence type="ECO:0000256" key="3">
    <source>
        <dbReference type="ARBA" id="ARBA00013278"/>
    </source>
</evidence>
<dbReference type="GO" id="GO:0005576">
    <property type="term" value="C:extracellular region"/>
    <property type="evidence" value="ECO:0007669"/>
    <property type="project" value="UniProtKB-SubCell"/>
</dbReference>
<evidence type="ECO:0000256" key="5">
    <source>
        <dbReference type="ARBA" id="ARBA00022525"/>
    </source>
</evidence>
<dbReference type="InParanoid" id="A0A6P9A7E0"/>
<evidence type="ECO:0000256" key="13">
    <source>
        <dbReference type="SAM" id="MobiDB-lite"/>
    </source>
</evidence>
<dbReference type="OrthoDB" id="8187220at2759"/>
<dbReference type="Proteomes" id="UP000515158">
    <property type="component" value="Unplaced"/>
</dbReference>
<keyword evidence="6" id="KW-0479">Metal-binding</keyword>
<name>A0A6P9A7E0_THRPL</name>
<comment type="cofactor">
    <cofactor evidence="1">
        <name>Ca(2+)</name>
        <dbReference type="ChEBI" id="CHEBI:29108"/>
    </cofactor>
</comment>
<dbReference type="Pfam" id="PF05826">
    <property type="entry name" value="Phospholip_A2_2"/>
    <property type="match status" value="1"/>
</dbReference>
<reference evidence="16" key="1">
    <citation type="submission" date="2025-08" db="UniProtKB">
        <authorList>
            <consortium name="RefSeq"/>
        </authorList>
    </citation>
    <scope>IDENTIFICATION</scope>
    <source>
        <tissue evidence="16">Total insect</tissue>
    </source>
</reference>
<evidence type="ECO:0000256" key="1">
    <source>
        <dbReference type="ARBA" id="ARBA00001913"/>
    </source>
</evidence>
<protein>
    <recommendedName>
        <fullName evidence="4">Phospholipase A2</fullName>
        <ecNumber evidence="3">3.1.1.4</ecNumber>
    </recommendedName>
    <alternativeName>
        <fullName evidence="12">Phosphatidylcholine 2-acylhydrolase</fullName>
    </alternativeName>
</protein>
<evidence type="ECO:0000256" key="12">
    <source>
        <dbReference type="ARBA" id="ARBA00029903"/>
    </source>
</evidence>
<dbReference type="GO" id="GO:0046872">
    <property type="term" value="F:metal ion binding"/>
    <property type="evidence" value="ECO:0007669"/>
    <property type="project" value="UniProtKB-KW"/>
</dbReference>
<evidence type="ECO:0000313" key="16">
    <source>
        <dbReference type="RefSeq" id="XP_034252306.1"/>
    </source>
</evidence>
<dbReference type="GO" id="GO:0004623">
    <property type="term" value="F:phospholipase A2 activity"/>
    <property type="evidence" value="ECO:0007669"/>
    <property type="project" value="UniProtKB-EC"/>
</dbReference>
<keyword evidence="11" id="KW-1015">Disulfide bond</keyword>
<evidence type="ECO:0000313" key="15">
    <source>
        <dbReference type="Proteomes" id="UP000515158"/>
    </source>
</evidence>
<dbReference type="FunCoup" id="A0A6P9A7E0">
    <property type="interactions" value="59"/>
</dbReference>
<dbReference type="EC" id="3.1.1.4" evidence="3"/>
<organism evidence="16">
    <name type="scientific">Thrips palmi</name>
    <name type="common">Melon thrips</name>
    <dbReference type="NCBI Taxonomy" id="161013"/>
    <lineage>
        <taxon>Eukaryota</taxon>
        <taxon>Metazoa</taxon>
        <taxon>Ecdysozoa</taxon>
        <taxon>Arthropoda</taxon>
        <taxon>Hexapoda</taxon>
        <taxon>Insecta</taxon>
        <taxon>Pterygota</taxon>
        <taxon>Neoptera</taxon>
        <taxon>Paraneoptera</taxon>
        <taxon>Thysanoptera</taxon>
        <taxon>Terebrantia</taxon>
        <taxon>Thripoidea</taxon>
        <taxon>Thripidae</taxon>
        <taxon>Thrips</taxon>
    </lineage>
</organism>
<sequence>MAATTVCCSRAGDHHRAPVRVPASKRSPRPSRTSRTSPKSSPLPEMRAAMLLLLMAAARCHATLLVADTYAGRLMELRGDTPTCTLFDDREAVRFKLSSADPRRVRPSSPEQFDALVRACNERRGPGGQAGDGHRQTGFIYPGTKWCGPGNTALHYDDLGYHRAEDACCREHDHCPAVLEAGQCLQGLCNNALYTKSHCDCDARFRRCLGAIGSETANLIGSIFFNVVQVSCFKEKRPCYPEDVDDRGRCRMRFHAQARYEEFGGYSAGSSGIVSNLLSSFLPFRKR</sequence>
<gene>
    <name evidence="16" type="primary">LOC117651877</name>
</gene>
<evidence type="ECO:0000256" key="10">
    <source>
        <dbReference type="ARBA" id="ARBA00023098"/>
    </source>
</evidence>
<evidence type="ECO:0000256" key="11">
    <source>
        <dbReference type="ARBA" id="ARBA00023157"/>
    </source>
</evidence>
<feature type="compositionally biased region" description="Low complexity" evidence="13">
    <location>
        <begin position="19"/>
        <end position="43"/>
    </location>
</feature>
<keyword evidence="8" id="KW-0106">Calcium</keyword>
<dbReference type="SUPFAM" id="SSF48619">
    <property type="entry name" value="Phospholipase A2, PLA2"/>
    <property type="match status" value="1"/>
</dbReference>
<keyword evidence="7" id="KW-0378">Hydrolase</keyword>
<dbReference type="RefSeq" id="XP_034252306.1">
    <property type="nucleotide sequence ID" value="XM_034396415.1"/>
</dbReference>
<keyword evidence="5" id="KW-0964">Secreted</keyword>
<dbReference type="GO" id="GO:0016042">
    <property type="term" value="P:lipid catabolic process"/>
    <property type="evidence" value="ECO:0007669"/>
    <property type="project" value="UniProtKB-KW"/>
</dbReference>
<dbReference type="GeneID" id="117651877"/>
<evidence type="ECO:0000256" key="7">
    <source>
        <dbReference type="ARBA" id="ARBA00022801"/>
    </source>
</evidence>
<dbReference type="AlphaFoldDB" id="A0A6P9A7E0"/>
<feature type="domain" description="Phospholipase A2-like central" evidence="14">
    <location>
        <begin position="140"/>
        <end position="235"/>
    </location>
</feature>
<dbReference type="PROSITE" id="PS00118">
    <property type="entry name" value="PA2_HIS"/>
    <property type="match status" value="1"/>
</dbReference>
<feature type="region of interest" description="Disordered" evidence="13">
    <location>
        <begin position="14"/>
        <end position="43"/>
    </location>
</feature>
<keyword evidence="10" id="KW-0443">Lipid metabolism</keyword>
<dbReference type="CDD" id="cd04704">
    <property type="entry name" value="PLA2_bee_venom_like"/>
    <property type="match status" value="1"/>
</dbReference>
<dbReference type="FunFam" id="1.20.90.10:FF:000002">
    <property type="entry name" value="Phospholipase A2 group III"/>
    <property type="match status" value="1"/>
</dbReference>
<dbReference type="GO" id="GO:0050482">
    <property type="term" value="P:arachidonate secretion"/>
    <property type="evidence" value="ECO:0007669"/>
    <property type="project" value="InterPro"/>
</dbReference>
<evidence type="ECO:0000256" key="8">
    <source>
        <dbReference type="ARBA" id="ARBA00022837"/>
    </source>
</evidence>
<keyword evidence="15" id="KW-1185">Reference proteome</keyword>
<dbReference type="KEGG" id="tpal:117651877"/>
<accession>A0A6P9A7E0</accession>
<evidence type="ECO:0000256" key="6">
    <source>
        <dbReference type="ARBA" id="ARBA00022723"/>
    </source>
</evidence>
<evidence type="ECO:0000256" key="2">
    <source>
        <dbReference type="ARBA" id="ARBA00004613"/>
    </source>
</evidence>
<evidence type="ECO:0000256" key="9">
    <source>
        <dbReference type="ARBA" id="ARBA00022963"/>
    </source>
</evidence>
<dbReference type="InterPro" id="IPR033113">
    <property type="entry name" value="PLA2_histidine"/>
</dbReference>
<comment type="subcellular location">
    <subcellularLocation>
        <location evidence="2">Secreted</location>
    </subcellularLocation>
</comment>
<dbReference type="InterPro" id="IPR016090">
    <property type="entry name" value="PLA2-like_dom"/>
</dbReference>
<dbReference type="GO" id="GO:0006644">
    <property type="term" value="P:phospholipid metabolic process"/>
    <property type="evidence" value="ECO:0007669"/>
    <property type="project" value="InterPro"/>
</dbReference>
<evidence type="ECO:0000259" key="14">
    <source>
        <dbReference type="Pfam" id="PF05826"/>
    </source>
</evidence>
<dbReference type="Gene3D" id="1.20.90.10">
    <property type="entry name" value="Phospholipase A2 domain"/>
    <property type="match status" value="1"/>
</dbReference>
<proteinExistence type="predicted"/>
<dbReference type="PANTHER" id="PTHR12253">
    <property type="entry name" value="RH14732P"/>
    <property type="match status" value="1"/>
</dbReference>
<keyword evidence="9" id="KW-0442">Lipid degradation</keyword>